<accession>A0A1S8BPA6</accession>
<dbReference type="OrthoDB" id="5416609at2759"/>
<dbReference type="AlphaFoldDB" id="A0A1S8BPA6"/>
<evidence type="ECO:0000313" key="2">
    <source>
        <dbReference type="Proteomes" id="UP000190776"/>
    </source>
</evidence>
<dbReference type="Proteomes" id="UP000190776">
    <property type="component" value="Unassembled WGS sequence"/>
</dbReference>
<evidence type="ECO:0000313" key="1">
    <source>
        <dbReference type="EMBL" id="OMP89279.1"/>
    </source>
</evidence>
<name>A0A1S8BPA6_9PEZI</name>
<sequence length="491" mass="56129">MGMWEIEKDSEWFRTKITREDRPEKVLEFVDIFDQPWFHRIWVIQEVVMARRVKVLCGSTTLTWENLLEAAELVDTYLRISDDRWNTRVSCKFLLRLEIMRKRLEVTKSPVAPQSSLANAPQDLFELVLGNSTQQATDPRDKIYALLGIAMELDSDSLAVRVEPDYSLPPETVFLNFSKMILDGTRPLRLLKAIDWRVKKNLHLPSWCPDWSITSVPQAFSDLGMSKYCLDPQYEAIIHKRADLHILNIAGKNFDVVSAVSQILRPGEVTSTTTVSSAIQEWLSLAQQDRADILLLKETYRAQLDGKISAGQFQTMVSLATEARNAIPYETFAANHQIPFYRELRDSSGLPGFWDLDRFNQVGRLAYDARSRSDSEMAFWNTLLARPTQSLQSPPWHLFYPPGNRRFKEVCVGRKFIVTREGHYGIAPPDTRAGDRIVLFPGSPLPFVVGSQRLPGDGIENVLRGEVFVQNVYLDAIIRSGEIQLENFLLH</sequence>
<evidence type="ECO:0008006" key="3">
    <source>
        <dbReference type="Google" id="ProtNLM"/>
    </source>
</evidence>
<gene>
    <name evidence="1" type="ORF">BK809_0006000</name>
</gene>
<proteinExistence type="predicted"/>
<dbReference type="EMBL" id="MSZU01000074">
    <property type="protein sequence ID" value="OMP89279.1"/>
    <property type="molecule type" value="Genomic_DNA"/>
</dbReference>
<organism evidence="1 2">
    <name type="scientific">Diplodia seriata</name>
    <dbReference type="NCBI Taxonomy" id="420778"/>
    <lineage>
        <taxon>Eukaryota</taxon>
        <taxon>Fungi</taxon>
        <taxon>Dikarya</taxon>
        <taxon>Ascomycota</taxon>
        <taxon>Pezizomycotina</taxon>
        <taxon>Dothideomycetes</taxon>
        <taxon>Dothideomycetes incertae sedis</taxon>
        <taxon>Botryosphaeriales</taxon>
        <taxon>Botryosphaeriaceae</taxon>
        <taxon>Diplodia</taxon>
    </lineage>
</organism>
<dbReference type="InterPro" id="IPR052895">
    <property type="entry name" value="HetReg/Transcr_Mod"/>
</dbReference>
<protein>
    <recommendedName>
        <fullName evidence="3">Heterokaryon incompatibility domain-containing protein</fullName>
    </recommendedName>
</protein>
<dbReference type="Pfam" id="PF26639">
    <property type="entry name" value="Het-6_barrel"/>
    <property type="match status" value="1"/>
</dbReference>
<comment type="caution">
    <text evidence="1">The sequence shown here is derived from an EMBL/GenBank/DDBJ whole genome shotgun (WGS) entry which is preliminary data.</text>
</comment>
<reference evidence="1 2" key="1">
    <citation type="submission" date="2017-01" db="EMBL/GenBank/DDBJ databases">
        <title>Draft genome sequence of Diplodia seriata F98.1, a fungal species involved in grapevine trunk diseases.</title>
        <authorList>
            <person name="Robert-Siegwald G."/>
            <person name="Vallet J."/>
            <person name="Abou-Mansour E."/>
            <person name="Xu J."/>
            <person name="Rey P."/>
            <person name="Bertsch C."/>
            <person name="Rego C."/>
            <person name="Larignon P."/>
            <person name="Fontaine F."/>
            <person name="Lebrun M.-H."/>
        </authorList>
    </citation>
    <scope>NUCLEOTIDE SEQUENCE [LARGE SCALE GENOMIC DNA]</scope>
    <source>
        <strain evidence="1 2">F98.1</strain>
    </source>
</reference>
<dbReference type="PANTHER" id="PTHR24148:SF73">
    <property type="entry name" value="HET DOMAIN PROTEIN (AFU_ORTHOLOGUE AFUA_8G01020)"/>
    <property type="match status" value="1"/>
</dbReference>
<dbReference type="PANTHER" id="PTHR24148">
    <property type="entry name" value="ANKYRIN REPEAT DOMAIN-CONTAINING PROTEIN 39 HOMOLOG-RELATED"/>
    <property type="match status" value="1"/>
</dbReference>